<dbReference type="Proteomes" id="UP000266272">
    <property type="component" value="Unassembled WGS sequence"/>
</dbReference>
<organism evidence="2 3">
    <name type="scientific">Trichoderma arundinaceum</name>
    <dbReference type="NCBI Taxonomy" id="490622"/>
    <lineage>
        <taxon>Eukaryota</taxon>
        <taxon>Fungi</taxon>
        <taxon>Dikarya</taxon>
        <taxon>Ascomycota</taxon>
        <taxon>Pezizomycotina</taxon>
        <taxon>Sordariomycetes</taxon>
        <taxon>Hypocreomycetidae</taxon>
        <taxon>Hypocreales</taxon>
        <taxon>Hypocreaceae</taxon>
        <taxon>Trichoderma</taxon>
    </lineage>
</organism>
<dbReference type="OrthoDB" id="5408734at2759"/>
<evidence type="ECO:0000313" key="2">
    <source>
        <dbReference type="EMBL" id="RFU78851.1"/>
    </source>
</evidence>
<gene>
    <name evidence="2" type="ORF">TARUN_3418</name>
</gene>
<dbReference type="AlphaFoldDB" id="A0A395NSC6"/>
<keyword evidence="3" id="KW-1185">Reference proteome</keyword>
<feature type="region of interest" description="Disordered" evidence="1">
    <location>
        <begin position="1"/>
        <end position="21"/>
    </location>
</feature>
<dbReference type="EMBL" id="PXOA01000193">
    <property type="protein sequence ID" value="RFU78851.1"/>
    <property type="molecule type" value="Genomic_DNA"/>
</dbReference>
<feature type="compositionally biased region" description="Polar residues" evidence="1">
    <location>
        <begin position="100"/>
        <end position="110"/>
    </location>
</feature>
<protein>
    <submittedName>
        <fullName evidence="2">Uncharacterized protein</fullName>
    </submittedName>
</protein>
<proteinExistence type="predicted"/>
<feature type="compositionally biased region" description="Low complexity" evidence="1">
    <location>
        <begin position="83"/>
        <end position="99"/>
    </location>
</feature>
<reference evidence="2 3" key="1">
    <citation type="journal article" date="2018" name="PLoS Pathog.">
        <title>Evolution of structural diversity of trichothecenes, a family of toxins produced by plant pathogenic and entomopathogenic fungi.</title>
        <authorList>
            <person name="Proctor R.H."/>
            <person name="McCormick S.P."/>
            <person name="Kim H.S."/>
            <person name="Cardoza R.E."/>
            <person name="Stanley A.M."/>
            <person name="Lindo L."/>
            <person name="Kelly A."/>
            <person name="Brown D.W."/>
            <person name="Lee T."/>
            <person name="Vaughan M.M."/>
            <person name="Alexander N.J."/>
            <person name="Busman M."/>
            <person name="Gutierrez S."/>
        </authorList>
    </citation>
    <scope>NUCLEOTIDE SEQUENCE [LARGE SCALE GENOMIC DNA]</scope>
    <source>
        <strain evidence="2 3">IBT 40837</strain>
    </source>
</reference>
<evidence type="ECO:0000256" key="1">
    <source>
        <dbReference type="SAM" id="MobiDB-lite"/>
    </source>
</evidence>
<accession>A0A395NSC6</accession>
<evidence type="ECO:0000313" key="3">
    <source>
        <dbReference type="Proteomes" id="UP000266272"/>
    </source>
</evidence>
<feature type="region of interest" description="Disordered" evidence="1">
    <location>
        <begin position="74"/>
        <end position="162"/>
    </location>
</feature>
<comment type="caution">
    <text evidence="2">The sequence shown here is derived from an EMBL/GenBank/DDBJ whole genome shotgun (WGS) entry which is preliminary data.</text>
</comment>
<name>A0A395NSC6_TRIAR</name>
<sequence>MSSFTDEELDRNWQPNGRRPQSTIAKNFLLELDDIFNLDETKAELQQSLDTRKHNIGKNNEELATLEARLREMEQRLNAAGLPQPADSSSDAQQPSASSTPKQEGSSLSAAATDDSKSRSRPGTARPTQQAPGSGDMPPTPGASEGEYYVVTRADLMDDGPR</sequence>